<protein>
    <submittedName>
        <fullName evidence="4">CRISPR-associated protein Cmr2</fullName>
    </submittedName>
</protein>
<dbReference type="EMBL" id="JAGGMV010000010">
    <property type="protein sequence ID" value="MBP2202243.1"/>
    <property type="molecule type" value="Genomic_DNA"/>
</dbReference>
<evidence type="ECO:0000256" key="1">
    <source>
        <dbReference type="ARBA" id="ARBA00022741"/>
    </source>
</evidence>
<accession>A0A8J7URY1</accession>
<dbReference type="Proteomes" id="UP000740329">
    <property type="component" value="Unassembled WGS sequence"/>
</dbReference>
<proteinExistence type="predicted"/>
<feature type="domain" description="GGDEF" evidence="3">
    <location>
        <begin position="252"/>
        <end position="404"/>
    </location>
</feature>
<gene>
    <name evidence="4" type="ORF">J3E07_001684</name>
</gene>
<dbReference type="GO" id="GO:0051607">
    <property type="term" value="P:defense response to virus"/>
    <property type="evidence" value="ECO:0007669"/>
    <property type="project" value="UniProtKB-KW"/>
</dbReference>
<organism evidence="4 5">
    <name type="scientific">Methanococcus voltae</name>
    <dbReference type="NCBI Taxonomy" id="2188"/>
    <lineage>
        <taxon>Archaea</taxon>
        <taxon>Methanobacteriati</taxon>
        <taxon>Methanobacteriota</taxon>
        <taxon>Methanomada group</taxon>
        <taxon>Methanococci</taxon>
        <taxon>Methanococcales</taxon>
        <taxon>Methanococcaceae</taxon>
        <taxon>Methanococcus</taxon>
    </lineage>
</organism>
<dbReference type="InterPro" id="IPR000160">
    <property type="entry name" value="GGDEF_dom"/>
</dbReference>
<evidence type="ECO:0000259" key="3">
    <source>
        <dbReference type="PROSITE" id="PS50887"/>
    </source>
</evidence>
<dbReference type="InterPro" id="IPR013407">
    <property type="entry name" value="CRISPR-assoc_prot_Cmr2"/>
</dbReference>
<dbReference type="GO" id="GO:0000166">
    <property type="term" value="F:nucleotide binding"/>
    <property type="evidence" value="ECO:0007669"/>
    <property type="project" value="UniProtKB-KW"/>
</dbReference>
<dbReference type="Pfam" id="PF12469">
    <property type="entry name" value="Cmr2_N"/>
    <property type="match status" value="1"/>
</dbReference>
<dbReference type="AlphaFoldDB" id="A0A8J7URY1"/>
<evidence type="ECO:0000256" key="2">
    <source>
        <dbReference type="ARBA" id="ARBA00023118"/>
    </source>
</evidence>
<dbReference type="NCBIfam" id="TIGR02577">
    <property type="entry name" value="cas_TM1794_Cmr2"/>
    <property type="match status" value="1"/>
</dbReference>
<evidence type="ECO:0000313" key="4">
    <source>
        <dbReference type="EMBL" id="MBP2202243.1"/>
    </source>
</evidence>
<comment type="caution">
    <text evidence="4">The sequence shown here is derived from an EMBL/GenBank/DDBJ whole genome shotgun (WGS) entry which is preliminary data.</text>
</comment>
<dbReference type="InterPro" id="IPR054767">
    <property type="entry name" value="Cas10-Cmr2_palm2"/>
</dbReference>
<dbReference type="PROSITE" id="PS50887">
    <property type="entry name" value="GGDEF"/>
    <property type="match status" value="1"/>
</dbReference>
<dbReference type="InterPro" id="IPR043128">
    <property type="entry name" value="Rev_trsase/Diguanyl_cyclase"/>
</dbReference>
<evidence type="ECO:0000313" key="5">
    <source>
        <dbReference type="Proteomes" id="UP000740329"/>
    </source>
</evidence>
<keyword evidence="1" id="KW-0547">Nucleotide-binding</keyword>
<dbReference type="RefSeq" id="WP_209591752.1">
    <property type="nucleotide sequence ID" value="NZ_JAGGMV010000010.1"/>
</dbReference>
<name>A0A8J7URY1_METVO</name>
<dbReference type="InterPro" id="IPR024615">
    <property type="entry name" value="CRISPR-assoc_Cmr2_N"/>
</dbReference>
<sequence length="572" mass="66795">MTETNNYLGFTIGPIVQTIASAKKTGHAWGGSYIFSYIMKQMIIKLKEQNFEILTPYVEENFKDKKYNAGLFPDRCILKVSNDFNEEKFEKIKNKVLSDLANKIILKNYDDEVNVDFSKNNAQKKVLMNYFQIYGVINTFKSKKDAINTLTEYLDSLELEPNYQSHNPCNIKNPLFKFFENKTIKSSFLAEDCFEDFENKEMIKSLPEIALGNFIKSNSIKIDNFNKLVNEGKYDKIYKECAKNENFKKHYKYYAILRADGDSVGKVLNTLLSEDFKEYNKFSKKLFKFSEKAVKIIEDYGGLPIYIGGDDILAFVPLIYQDDINNKFKTIFGLMGRIDAQFEECIIENFKVKDKKGNLIKPSLSYGLTINYYKYPLYEALNESNNLLFRKAKECKIIPNLKDENKKYEKNAVALKILKHSGQEIQITLNKLKKDEKEQKSVYKIFKELLTITSSKTEEEVKENRKILQSFKTKIAKDGVILNSLYNLYVNNGTNDFENSIKEFDNSIDNYFKNNFKKDVHNSNEKQINTIKNLLKACYYEYPYDNSKKENNAIETFERILRVLSFLNERGE</sequence>
<dbReference type="InterPro" id="IPR038242">
    <property type="entry name" value="Cmr2_N"/>
</dbReference>
<dbReference type="Pfam" id="PF22335">
    <property type="entry name" value="Cas10-Cmr2_palm2"/>
    <property type="match status" value="1"/>
</dbReference>
<reference evidence="4" key="1">
    <citation type="submission" date="2021-03" db="EMBL/GenBank/DDBJ databases">
        <title>Genomic Encyclopedia of Type Strains, Phase IV (KMG-V): Genome sequencing to study the core and pangenomes of soil and plant-associated prokaryotes.</title>
        <authorList>
            <person name="Whitman W."/>
        </authorList>
    </citation>
    <scope>NUCLEOTIDE SEQUENCE</scope>
    <source>
        <strain evidence="4">C4</strain>
    </source>
</reference>
<keyword evidence="2" id="KW-0051">Antiviral defense</keyword>
<dbReference type="Gene3D" id="3.30.70.270">
    <property type="match status" value="1"/>
</dbReference>
<dbReference type="Gene3D" id="3.30.70.2220">
    <property type="entry name" value="CRISPR-Cas system, Cmr2 subunit, D1 domain, cysteine cluster"/>
    <property type="match status" value="1"/>
</dbReference>